<comment type="caution">
    <text evidence="1">The sequence shown here is derived from an EMBL/GenBank/DDBJ whole genome shotgun (WGS) entry which is preliminary data.</text>
</comment>
<sequence length="82" mass="9402">MGKDNKIVRIGISHDQRMKNQLGDGYVPCEVSGRYLHFKGEDKRLGYVMVDVRTQTENGDKLLCELILHKKDLVRALSNLDE</sequence>
<dbReference type="Proteomes" id="UP000249204">
    <property type="component" value="Unassembled WGS sequence"/>
</dbReference>
<dbReference type="RefSeq" id="WP_111268531.1">
    <property type="nucleotide sequence ID" value="NZ_QKWW01000006.1"/>
</dbReference>
<accession>A0A2W6NNE4</accession>
<gene>
    <name evidence="1" type="ORF">DN757_01605</name>
</gene>
<protein>
    <submittedName>
        <fullName evidence="1">Uncharacterized protein</fullName>
    </submittedName>
</protein>
<dbReference type="AlphaFoldDB" id="A0A2W6NNE4"/>
<name>A0A2W6NNE4_9BACL</name>
<proteinExistence type="predicted"/>
<evidence type="ECO:0000313" key="1">
    <source>
        <dbReference type="EMBL" id="PZT57379.1"/>
    </source>
</evidence>
<organism evidence="1 2">
    <name type="scientific">Paenibacillus silvae</name>
    <dbReference type="NCBI Taxonomy" id="1325358"/>
    <lineage>
        <taxon>Bacteria</taxon>
        <taxon>Bacillati</taxon>
        <taxon>Bacillota</taxon>
        <taxon>Bacilli</taxon>
        <taxon>Bacillales</taxon>
        <taxon>Paenibacillaceae</taxon>
        <taxon>Paenibacillus</taxon>
    </lineage>
</organism>
<reference evidence="1 2" key="1">
    <citation type="submission" date="2018-06" db="EMBL/GenBank/DDBJ databases">
        <title>Isolation of heavy metals resistant Paenibacillus silvae NC2 from Gold-Copper mine in ZiJin, China.</title>
        <authorList>
            <person name="Xu J."/>
            <person name="Mazhar H.S."/>
            <person name="Rensing C."/>
        </authorList>
    </citation>
    <scope>NUCLEOTIDE SEQUENCE [LARGE SCALE GENOMIC DNA]</scope>
    <source>
        <strain evidence="1 2">NC2</strain>
    </source>
</reference>
<dbReference type="EMBL" id="QKWW01000006">
    <property type="protein sequence ID" value="PZT57379.1"/>
    <property type="molecule type" value="Genomic_DNA"/>
</dbReference>
<evidence type="ECO:0000313" key="2">
    <source>
        <dbReference type="Proteomes" id="UP000249204"/>
    </source>
</evidence>